<sequence>MTIVSALPRGASAPPSPSRPVAGATDTLGCQASRLARSQELALDGMRLYRKSAGPEHLDVVETAPSSRGMLLGVSLAGGHRRRILQSHRATAVDFERGSIYLRDFGERYRADMKTPFDFLLLELPQAHWARAAEEAGGPPGASPGWVAGVRDEVLEHLALALLPALARPTPATRLYAEQVAVAMTTHIVQRHVGGMHATSRTRRMLSRGQERRAKDMLRGSLDGSITIAAIAEACELSRSYFIAAFRQTTGLTPYQWLLAQRVAHAQTLLGNSDLPLADIAAACGFADQSHLTRVFTQHVGLPPGRWRREAVLGR</sequence>
<dbReference type="InterPro" id="IPR018060">
    <property type="entry name" value="HTH_AraC"/>
</dbReference>
<dbReference type="GO" id="GO:0003700">
    <property type="term" value="F:DNA-binding transcription factor activity"/>
    <property type="evidence" value="ECO:0007669"/>
    <property type="project" value="InterPro"/>
</dbReference>
<evidence type="ECO:0000256" key="2">
    <source>
        <dbReference type="ARBA" id="ARBA00023125"/>
    </source>
</evidence>
<dbReference type="SUPFAM" id="SSF46689">
    <property type="entry name" value="Homeodomain-like"/>
    <property type="match status" value="2"/>
</dbReference>
<reference evidence="7" key="2">
    <citation type="journal article" date="1996" name="J. Mol. Biol.">
        <title>Structural classification of HTH DNA-binding domains and protein-DNA interaction modes.</title>
        <authorList>
            <person name="Wintjens R."/>
            <person name="Rooman M."/>
        </authorList>
    </citation>
    <scope>NUCLEOTIDE SEQUENCE</scope>
</reference>
<evidence type="ECO:0000313" key="6">
    <source>
        <dbReference type="Proteomes" id="UP000675920"/>
    </source>
</evidence>
<dbReference type="InterPro" id="IPR009057">
    <property type="entry name" value="Homeodomain-like_sf"/>
</dbReference>
<dbReference type="Proteomes" id="UP000675920">
    <property type="component" value="Unplaced"/>
</dbReference>
<dbReference type="SMART" id="SM00342">
    <property type="entry name" value="HTH_ARAC"/>
    <property type="match status" value="1"/>
</dbReference>
<dbReference type="GO" id="GO:0043565">
    <property type="term" value="F:sequence-specific DNA binding"/>
    <property type="evidence" value="ECO:0007669"/>
    <property type="project" value="InterPro"/>
</dbReference>
<evidence type="ECO:0000256" key="1">
    <source>
        <dbReference type="ARBA" id="ARBA00023015"/>
    </source>
</evidence>
<dbReference type="PROSITE" id="PS00041">
    <property type="entry name" value="HTH_ARAC_FAMILY_1"/>
    <property type="match status" value="1"/>
</dbReference>
<evidence type="ECO:0000259" key="5">
    <source>
        <dbReference type="PROSITE" id="PS01124"/>
    </source>
</evidence>
<keyword evidence="3" id="KW-0804">Transcription</keyword>
<dbReference type="Gene3D" id="1.10.10.60">
    <property type="entry name" value="Homeodomain-like"/>
    <property type="match status" value="2"/>
</dbReference>
<dbReference type="PANTHER" id="PTHR46796:SF14">
    <property type="entry name" value="TRANSCRIPTIONAL REGULATORY PROTEIN"/>
    <property type="match status" value="1"/>
</dbReference>
<keyword evidence="2" id="KW-0238">DNA-binding</keyword>
<dbReference type="InterPro" id="IPR050204">
    <property type="entry name" value="AraC_XylS_family_regulators"/>
</dbReference>
<evidence type="ECO:0000256" key="3">
    <source>
        <dbReference type="ARBA" id="ARBA00023163"/>
    </source>
</evidence>
<feature type="compositionally biased region" description="Low complexity" evidence="4">
    <location>
        <begin position="1"/>
        <end position="24"/>
    </location>
</feature>
<dbReference type="PROSITE" id="PS01124">
    <property type="entry name" value="HTH_ARAC_FAMILY_2"/>
    <property type="match status" value="1"/>
</dbReference>
<dbReference type="PANTHER" id="PTHR46796">
    <property type="entry name" value="HTH-TYPE TRANSCRIPTIONAL ACTIVATOR RHAS-RELATED"/>
    <property type="match status" value="1"/>
</dbReference>
<dbReference type="AlphaFoldDB" id="A0A8B6XCX8"/>
<reference evidence="7" key="3">
    <citation type="journal article" date="1997" name="Microbiol. Mol. Biol. Rev.">
        <title>Arac/XylS family of transcriptional regulators.</title>
        <authorList>
            <person name="Gallegos M.T."/>
            <person name="Schleif R."/>
            <person name="Bairoch A."/>
            <person name="Hofmann K."/>
            <person name="Ramos J.L."/>
        </authorList>
    </citation>
    <scope>NUCLEOTIDE SEQUENCE</scope>
</reference>
<evidence type="ECO:0000313" key="7">
    <source>
        <dbReference type="RefSeq" id="WP_169732526.1"/>
    </source>
</evidence>
<evidence type="ECO:0000256" key="4">
    <source>
        <dbReference type="SAM" id="MobiDB-lite"/>
    </source>
</evidence>
<reference evidence="7" key="1">
    <citation type="journal article" date="1989" name="J. Biol. Chem.">
        <title>The helix-turn-helix DNA binding motif.</title>
        <authorList>
            <person name="Brennan R.G."/>
            <person name="Matthews B.W."/>
        </authorList>
    </citation>
    <scope>NUCLEOTIDE SEQUENCE</scope>
</reference>
<keyword evidence="1" id="KW-0805">Transcription regulation</keyword>
<accession>A0A8B6XCX8</accession>
<reference evidence="7" key="5">
    <citation type="submission" date="2025-08" db="UniProtKB">
        <authorList>
            <consortium name="RefSeq"/>
        </authorList>
    </citation>
    <scope>IDENTIFICATION</scope>
</reference>
<dbReference type="InterPro" id="IPR018062">
    <property type="entry name" value="HTH_AraC-typ_CS"/>
</dbReference>
<feature type="region of interest" description="Disordered" evidence="4">
    <location>
        <begin position="1"/>
        <end position="25"/>
    </location>
</feature>
<name>A0A8B6XCX8_9BURK</name>
<keyword evidence="6" id="KW-1185">Reference proteome</keyword>
<proteinExistence type="predicted"/>
<dbReference type="Pfam" id="PF12833">
    <property type="entry name" value="HTH_18"/>
    <property type="match status" value="1"/>
</dbReference>
<feature type="domain" description="HTH araC/xylS-type" evidence="5">
    <location>
        <begin position="212"/>
        <end position="310"/>
    </location>
</feature>
<dbReference type="RefSeq" id="WP_169732526.1">
    <property type="nucleotide sequence ID" value="NZ_AXWS01000013.1"/>
</dbReference>
<protein>
    <submittedName>
        <fullName evidence="7">Helix-turn-helix transcriptional regulator</fullName>
    </submittedName>
</protein>
<reference evidence="7" key="4">
    <citation type="journal article" date="2005" name="FEMS Microbiol. Rev.">
        <title>The many faces of the helix-turn-helix domain: transcription regulation and beyond.</title>
        <authorList>
            <person name="Aravind L."/>
            <person name="Anantharaman V."/>
            <person name="Balaji S."/>
            <person name="Babu M.M."/>
            <person name="Iyer L.M."/>
        </authorList>
    </citation>
    <scope>NUCLEOTIDE SEQUENCE</scope>
</reference>
<organism evidence="6 7">
    <name type="scientific">Derxia gummosa DSM 723</name>
    <dbReference type="NCBI Taxonomy" id="1121388"/>
    <lineage>
        <taxon>Bacteria</taxon>
        <taxon>Pseudomonadati</taxon>
        <taxon>Pseudomonadota</taxon>
        <taxon>Betaproteobacteria</taxon>
        <taxon>Burkholderiales</taxon>
        <taxon>Alcaligenaceae</taxon>
        <taxon>Derxia</taxon>
    </lineage>
</organism>